<evidence type="ECO:0000256" key="1">
    <source>
        <dbReference type="ARBA" id="ARBA00022741"/>
    </source>
</evidence>
<reference evidence="8" key="3">
    <citation type="submission" date="2025-09" db="UniProtKB">
        <authorList>
            <consortium name="Ensembl"/>
        </authorList>
    </citation>
    <scope>IDENTIFICATION</scope>
</reference>
<dbReference type="PROSITE" id="PS50067">
    <property type="entry name" value="KINESIN_MOTOR_2"/>
    <property type="match status" value="1"/>
</dbReference>
<dbReference type="FunFam" id="3.40.850.10:FF:000021">
    <property type="entry name" value="kinesin-like protein KIF16B isoform X1"/>
    <property type="match status" value="1"/>
</dbReference>
<evidence type="ECO:0000256" key="2">
    <source>
        <dbReference type="ARBA" id="ARBA00022840"/>
    </source>
</evidence>
<dbReference type="PANTHER" id="PTHR47117:SF1">
    <property type="entry name" value="STAR-RELATED LIPID TRANSFER PROTEIN 9"/>
    <property type="match status" value="1"/>
</dbReference>
<proteinExistence type="inferred from homology"/>
<name>A0AAY4ADY3_9TELE</name>
<dbReference type="Gene3D" id="3.40.850.10">
    <property type="entry name" value="Kinesin motor domain"/>
    <property type="match status" value="1"/>
</dbReference>
<evidence type="ECO:0000256" key="4">
    <source>
        <dbReference type="ARBA" id="ARBA00023175"/>
    </source>
</evidence>
<dbReference type="PANTHER" id="PTHR47117">
    <property type="entry name" value="STAR-RELATED LIPID TRANSFER PROTEIN 9"/>
    <property type="match status" value="1"/>
</dbReference>
<evidence type="ECO:0000256" key="3">
    <source>
        <dbReference type="ARBA" id="ARBA00023054"/>
    </source>
</evidence>
<sequence length="407" mass="45037">MANVRVAVRVRPLSARERQDGGRIIVDMDDKQVRIRNMKVDRRVDAHVDARERLLEFTFDFCYWSLDPEGPRHASQEEIFQDLGVSVLSAAEEGYNVCLFAYGQTGSGKTYTMMGTPDSMGLTPRICQGLFRDLEPEGQSCRVEISFLEIYNERVRDLLRTADHKKPTPLKVREHPDTGPYVQGLSQHLVSDYRQAVVLLEKGIANRITAATHVHDGSSRSHAIFSIQYTQASLENGLPSEISSKINLVDLAGSERADPNFCRDRITEGANINKSLVTLGIVISALAQNSQMFSSCQSINSVTSEGEGSFAGSQSSSLSGGGRRHCFIPYRDSVLTWLLKDSLGGNSKTIMIATISPSCGSYSETASTLRYAGHARNIVNKPRVNEVRRHRVFGVIRPDKSIPDEPS</sequence>
<keyword evidence="9" id="KW-1185">Reference proteome</keyword>
<dbReference type="SMART" id="SM00129">
    <property type="entry name" value="KISc"/>
    <property type="match status" value="1"/>
</dbReference>
<dbReference type="PRINTS" id="PR00380">
    <property type="entry name" value="KINESINHEAVY"/>
</dbReference>
<comment type="similarity">
    <text evidence="5 6">Belongs to the TRAFAC class myosin-kinesin ATPase superfamily. Kinesin family.</text>
</comment>
<keyword evidence="4 5" id="KW-0505">Motor protein</keyword>
<dbReference type="GO" id="GO:0005874">
    <property type="term" value="C:microtubule"/>
    <property type="evidence" value="ECO:0007669"/>
    <property type="project" value="UniProtKB-KW"/>
</dbReference>
<reference evidence="8" key="2">
    <citation type="submission" date="2025-08" db="UniProtKB">
        <authorList>
            <consortium name="Ensembl"/>
        </authorList>
    </citation>
    <scope>IDENTIFICATION</scope>
</reference>
<evidence type="ECO:0000256" key="5">
    <source>
        <dbReference type="PROSITE-ProRule" id="PRU00283"/>
    </source>
</evidence>
<dbReference type="InterPro" id="IPR036961">
    <property type="entry name" value="Kinesin_motor_dom_sf"/>
</dbReference>
<dbReference type="SUPFAM" id="SSF52540">
    <property type="entry name" value="P-loop containing nucleoside triphosphate hydrolases"/>
    <property type="match status" value="1"/>
</dbReference>
<reference evidence="8 9" key="1">
    <citation type="submission" date="2020-06" db="EMBL/GenBank/DDBJ databases">
        <authorList>
            <consortium name="Wellcome Sanger Institute Data Sharing"/>
        </authorList>
    </citation>
    <scope>NUCLEOTIDE SEQUENCE [LARGE SCALE GENOMIC DNA]</scope>
</reference>
<feature type="binding site" evidence="5">
    <location>
        <begin position="103"/>
        <end position="110"/>
    </location>
    <ligand>
        <name>ATP</name>
        <dbReference type="ChEBI" id="CHEBI:30616"/>
    </ligand>
</feature>
<dbReference type="GO" id="GO:0008017">
    <property type="term" value="F:microtubule binding"/>
    <property type="evidence" value="ECO:0007669"/>
    <property type="project" value="InterPro"/>
</dbReference>
<evidence type="ECO:0000256" key="6">
    <source>
        <dbReference type="RuleBase" id="RU000394"/>
    </source>
</evidence>
<dbReference type="PROSITE" id="PS00411">
    <property type="entry name" value="KINESIN_MOTOR_1"/>
    <property type="match status" value="1"/>
</dbReference>
<evidence type="ECO:0000313" key="8">
    <source>
        <dbReference type="Ensembl" id="ENSDCDP00010005451.1"/>
    </source>
</evidence>
<keyword evidence="1 5" id="KW-0547">Nucleotide-binding</keyword>
<dbReference type="InterPro" id="IPR027417">
    <property type="entry name" value="P-loop_NTPase"/>
</dbReference>
<keyword evidence="6" id="KW-0493">Microtubule</keyword>
<dbReference type="AlphaFoldDB" id="A0AAY4ADY3"/>
<dbReference type="InterPro" id="IPR019821">
    <property type="entry name" value="Kinesin_motor_CS"/>
</dbReference>
<keyword evidence="3" id="KW-0175">Coiled coil</keyword>
<dbReference type="GO" id="GO:0003777">
    <property type="term" value="F:microtubule motor activity"/>
    <property type="evidence" value="ECO:0007669"/>
    <property type="project" value="InterPro"/>
</dbReference>
<keyword evidence="2 5" id="KW-0067">ATP-binding</keyword>
<evidence type="ECO:0000313" key="9">
    <source>
        <dbReference type="Proteomes" id="UP000694580"/>
    </source>
</evidence>
<dbReference type="InterPro" id="IPR001752">
    <property type="entry name" value="Kinesin_motor_dom"/>
</dbReference>
<dbReference type="Ensembl" id="ENSDCDT00010005641.1">
    <property type="protein sequence ID" value="ENSDCDP00010005451.1"/>
    <property type="gene ID" value="ENSDCDG00010002382.1"/>
</dbReference>
<dbReference type="GO" id="GO:0007018">
    <property type="term" value="P:microtubule-based movement"/>
    <property type="evidence" value="ECO:0007669"/>
    <property type="project" value="InterPro"/>
</dbReference>
<organism evidence="8 9">
    <name type="scientific">Denticeps clupeoides</name>
    <name type="common">denticle herring</name>
    <dbReference type="NCBI Taxonomy" id="299321"/>
    <lineage>
        <taxon>Eukaryota</taxon>
        <taxon>Metazoa</taxon>
        <taxon>Chordata</taxon>
        <taxon>Craniata</taxon>
        <taxon>Vertebrata</taxon>
        <taxon>Euteleostomi</taxon>
        <taxon>Actinopterygii</taxon>
        <taxon>Neopterygii</taxon>
        <taxon>Teleostei</taxon>
        <taxon>Clupei</taxon>
        <taxon>Clupeiformes</taxon>
        <taxon>Denticipitoidei</taxon>
        <taxon>Denticipitidae</taxon>
        <taxon>Denticeps</taxon>
    </lineage>
</organism>
<dbReference type="Proteomes" id="UP000694580">
    <property type="component" value="Chromosome 1"/>
</dbReference>
<dbReference type="Pfam" id="PF00225">
    <property type="entry name" value="Kinesin"/>
    <property type="match status" value="1"/>
</dbReference>
<evidence type="ECO:0000259" key="7">
    <source>
        <dbReference type="PROSITE" id="PS50067"/>
    </source>
</evidence>
<dbReference type="GeneTree" id="ENSGT00940000163117"/>
<dbReference type="GO" id="GO:0005524">
    <property type="term" value="F:ATP binding"/>
    <property type="evidence" value="ECO:0007669"/>
    <property type="project" value="UniProtKB-UniRule"/>
</dbReference>
<feature type="domain" description="Kinesin motor" evidence="7">
    <location>
        <begin position="3"/>
        <end position="378"/>
    </location>
</feature>
<accession>A0AAY4ADY3</accession>
<protein>
    <recommendedName>
        <fullName evidence="6">Kinesin-like protein</fullName>
    </recommendedName>
</protein>